<reference evidence="1 2" key="1">
    <citation type="submission" date="2017-06" db="EMBL/GenBank/DDBJ databases">
        <authorList>
            <person name="Kim H.J."/>
            <person name="Triplett B.A."/>
        </authorList>
    </citation>
    <scope>NUCLEOTIDE SEQUENCE [LARGE SCALE GENOMIC DNA]</scope>
    <source>
        <strain evidence="1 2">DSM 8800</strain>
    </source>
</reference>
<dbReference type="AlphaFoldDB" id="A0A238XQS2"/>
<keyword evidence="2" id="KW-1185">Reference proteome</keyword>
<evidence type="ECO:0000313" key="1">
    <source>
        <dbReference type="EMBL" id="SNR61297.1"/>
    </source>
</evidence>
<evidence type="ECO:0000313" key="2">
    <source>
        <dbReference type="Proteomes" id="UP000198397"/>
    </source>
</evidence>
<gene>
    <name evidence="1" type="ORF">SAMN06264855_12149</name>
</gene>
<dbReference type="Proteomes" id="UP000198397">
    <property type="component" value="Unassembled WGS sequence"/>
</dbReference>
<protein>
    <submittedName>
        <fullName evidence="1">Uncharacterized protein</fullName>
    </submittedName>
</protein>
<proteinExistence type="predicted"/>
<sequence>MPMRLKTLMQGMRVYMNPRDYEVMIESAHNREAEMACV</sequence>
<name>A0A238XQS2_HALVU</name>
<dbReference type="EMBL" id="FZNQ01000021">
    <property type="protein sequence ID" value="SNR61297.1"/>
    <property type="molecule type" value="Genomic_DNA"/>
</dbReference>
<accession>A0A238XQS2</accession>
<organism evidence="1 2">
    <name type="scientific">Halorubrum vacuolatum</name>
    <name type="common">Natronobacterium vacuolatum</name>
    <dbReference type="NCBI Taxonomy" id="63740"/>
    <lineage>
        <taxon>Archaea</taxon>
        <taxon>Methanobacteriati</taxon>
        <taxon>Methanobacteriota</taxon>
        <taxon>Stenosarchaea group</taxon>
        <taxon>Halobacteria</taxon>
        <taxon>Halobacteriales</taxon>
        <taxon>Haloferacaceae</taxon>
        <taxon>Halorubrum</taxon>
    </lineage>
</organism>